<name>A0A8H6ZSU8_PLEOS</name>
<gene>
    <name evidence="1" type="ORF">PC9H_009068</name>
</gene>
<accession>A0A8H6ZSU8</accession>
<sequence length="290" mass="33233">MPRVCVENSAKRYNYQETAFLDFLVPYYLQVKDKAERVHFFKAAYILFHDRFPIEKLGLSSTIYKTTRDKAKQTLAKRVMVSALFLERSLIHSPMEHWTEIMSLRADRERRLKRCIFIMRRPKRPIIEVECYADWDTATPLPAPVSTHHHTDFTAGPRGFRTKRTTYQATVVTPSAPSIPPEDDTSRPFPQLLDPSDPILANVVEIPDILTLERVRRQTAGISFIICASLSQIFPFTPGCQRETPSCKSFYGLKRLNHGSQEHVQVVTRRLRSIAAINALTSAFIVVLAL</sequence>
<protein>
    <submittedName>
        <fullName evidence="1">Uncharacterized protein</fullName>
    </submittedName>
</protein>
<organism evidence="1 2">
    <name type="scientific">Pleurotus ostreatus</name>
    <name type="common">Oyster mushroom</name>
    <name type="synonym">White-rot fungus</name>
    <dbReference type="NCBI Taxonomy" id="5322"/>
    <lineage>
        <taxon>Eukaryota</taxon>
        <taxon>Fungi</taxon>
        <taxon>Dikarya</taxon>
        <taxon>Basidiomycota</taxon>
        <taxon>Agaricomycotina</taxon>
        <taxon>Agaricomycetes</taxon>
        <taxon>Agaricomycetidae</taxon>
        <taxon>Agaricales</taxon>
        <taxon>Pleurotineae</taxon>
        <taxon>Pleurotaceae</taxon>
        <taxon>Pleurotus</taxon>
    </lineage>
</organism>
<comment type="caution">
    <text evidence="1">The sequence shown here is derived from an EMBL/GenBank/DDBJ whole genome shotgun (WGS) entry which is preliminary data.</text>
</comment>
<dbReference type="AlphaFoldDB" id="A0A8H6ZSU8"/>
<dbReference type="Proteomes" id="UP000623687">
    <property type="component" value="Unassembled WGS sequence"/>
</dbReference>
<evidence type="ECO:0000313" key="1">
    <source>
        <dbReference type="EMBL" id="KAF7426699.1"/>
    </source>
</evidence>
<reference evidence="1" key="1">
    <citation type="submission" date="2019-07" db="EMBL/GenBank/DDBJ databases">
        <authorList>
            <person name="Palmer J.M."/>
        </authorList>
    </citation>
    <scope>NUCLEOTIDE SEQUENCE</scope>
    <source>
        <strain evidence="1">PC9</strain>
    </source>
</reference>
<keyword evidence="2" id="KW-1185">Reference proteome</keyword>
<dbReference type="EMBL" id="JACETU010000006">
    <property type="protein sequence ID" value="KAF7426699.1"/>
    <property type="molecule type" value="Genomic_DNA"/>
</dbReference>
<evidence type="ECO:0000313" key="2">
    <source>
        <dbReference type="Proteomes" id="UP000623687"/>
    </source>
</evidence>
<dbReference type="OrthoDB" id="10541743at2759"/>
<dbReference type="RefSeq" id="XP_036630003.1">
    <property type="nucleotide sequence ID" value="XM_036778575.1"/>
</dbReference>
<dbReference type="GeneID" id="59378886"/>
<dbReference type="VEuPathDB" id="FungiDB:PC9H_009068"/>
<proteinExistence type="predicted"/>